<evidence type="ECO:0000313" key="5">
    <source>
        <dbReference type="EMBL" id="CAB9531060.1"/>
    </source>
</evidence>
<dbReference type="AlphaFoldDB" id="A0A9N8F302"/>
<name>A0A9N8F302_9STRA</name>
<sequence>MSRGMISGARRPSWFFAFLIFGSVRSLSPSAATGQRIHALYAGYPQRYDEYHQALQEAFKEMHLDVCLTDDLSESPESIDYIIYSPNGPLKDFSPFCNAKVVMSLRAGLEGVATNPTLPRTVPLTRMVDPSLREGMVEYVVGNVMRYHLNMDLLWRSKNAGEWMQSESMPLARQCAVGILGLGELGGSCADALVQLGFQVYGWSRSPRDHEGVLCYHGPTGLGQVLQESDILVLLLPNTPETHDIINRDTLAQCKPGIRIINSGRGSAIDEDALLEALDNGTVAGATLDVFKTEPLPKDHGFWKQPNVLITPHIAAKTRAHSACKVIAENIRRAEAGEPLLYVADRDTGY</sequence>
<feature type="signal peptide" evidence="3">
    <location>
        <begin position="1"/>
        <end position="26"/>
    </location>
</feature>
<evidence type="ECO:0000256" key="3">
    <source>
        <dbReference type="SAM" id="SignalP"/>
    </source>
</evidence>
<dbReference type="Proteomes" id="UP001153069">
    <property type="component" value="Unassembled WGS sequence"/>
</dbReference>
<evidence type="ECO:0000256" key="2">
    <source>
        <dbReference type="ARBA" id="ARBA00023027"/>
    </source>
</evidence>
<dbReference type="OrthoDB" id="298012at2759"/>
<dbReference type="SUPFAM" id="SSF51735">
    <property type="entry name" value="NAD(P)-binding Rossmann-fold domains"/>
    <property type="match status" value="1"/>
</dbReference>
<evidence type="ECO:0000259" key="4">
    <source>
        <dbReference type="Pfam" id="PF02826"/>
    </source>
</evidence>
<dbReference type="EMBL" id="CAICTM010003211">
    <property type="protein sequence ID" value="CAB9531060.1"/>
    <property type="molecule type" value="Genomic_DNA"/>
</dbReference>
<keyword evidence="3" id="KW-0732">Signal</keyword>
<dbReference type="GO" id="GO:0051287">
    <property type="term" value="F:NAD binding"/>
    <property type="evidence" value="ECO:0007669"/>
    <property type="project" value="InterPro"/>
</dbReference>
<proteinExistence type="predicted"/>
<dbReference type="PANTHER" id="PTHR43333:SF1">
    <property type="entry name" value="D-ISOMER SPECIFIC 2-HYDROXYACID DEHYDROGENASE NAD-BINDING DOMAIN-CONTAINING PROTEIN"/>
    <property type="match status" value="1"/>
</dbReference>
<feature type="chain" id="PRO_5040194328" evidence="3">
    <location>
        <begin position="27"/>
        <end position="350"/>
    </location>
</feature>
<gene>
    <name evidence="5" type="ORF">SEMRO_3213_G345360.1</name>
</gene>
<evidence type="ECO:0000313" key="6">
    <source>
        <dbReference type="Proteomes" id="UP001153069"/>
    </source>
</evidence>
<evidence type="ECO:0000256" key="1">
    <source>
        <dbReference type="ARBA" id="ARBA00023002"/>
    </source>
</evidence>
<comment type="caution">
    <text evidence="5">The sequence shown here is derived from an EMBL/GenBank/DDBJ whole genome shotgun (WGS) entry which is preliminary data.</text>
</comment>
<protein>
    <submittedName>
        <fullName evidence="5">Glyoxylate/hydroxypyruvate reductase A</fullName>
    </submittedName>
</protein>
<feature type="domain" description="D-isomer specific 2-hydroxyacid dehydrogenase NAD-binding" evidence="4">
    <location>
        <begin position="150"/>
        <end position="315"/>
    </location>
</feature>
<dbReference type="PANTHER" id="PTHR43333">
    <property type="entry name" value="2-HACID_DH_C DOMAIN-CONTAINING PROTEIN"/>
    <property type="match status" value="1"/>
</dbReference>
<organism evidence="5 6">
    <name type="scientific">Seminavis robusta</name>
    <dbReference type="NCBI Taxonomy" id="568900"/>
    <lineage>
        <taxon>Eukaryota</taxon>
        <taxon>Sar</taxon>
        <taxon>Stramenopiles</taxon>
        <taxon>Ochrophyta</taxon>
        <taxon>Bacillariophyta</taxon>
        <taxon>Bacillariophyceae</taxon>
        <taxon>Bacillariophycidae</taxon>
        <taxon>Naviculales</taxon>
        <taxon>Naviculaceae</taxon>
        <taxon>Seminavis</taxon>
    </lineage>
</organism>
<dbReference type="Gene3D" id="3.40.50.720">
    <property type="entry name" value="NAD(P)-binding Rossmann-like Domain"/>
    <property type="match status" value="2"/>
</dbReference>
<reference evidence="5" key="1">
    <citation type="submission" date="2020-06" db="EMBL/GenBank/DDBJ databases">
        <authorList>
            <consortium name="Plant Systems Biology data submission"/>
        </authorList>
    </citation>
    <scope>NUCLEOTIDE SEQUENCE</scope>
    <source>
        <strain evidence="5">D6</strain>
    </source>
</reference>
<dbReference type="InterPro" id="IPR036291">
    <property type="entry name" value="NAD(P)-bd_dom_sf"/>
</dbReference>
<dbReference type="InterPro" id="IPR006140">
    <property type="entry name" value="D-isomer_DH_NAD-bd"/>
</dbReference>
<dbReference type="GO" id="GO:0016491">
    <property type="term" value="F:oxidoreductase activity"/>
    <property type="evidence" value="ECO:0007669"/>
    <property type="project" value="UniProtKB-KW"/>
</dbReference>
<accession>A0A9N8F302</accession>
<dbReference type="Pfam" id="PF02826">
    <property type="entry name" value="2-Hacid_dh_C"/>
    <property type="match status" value="1"/>
</dbReference>
<keyword evidence="6" id="KW-1185">Reference proteome</keyword>
<dbReference type="CDD" id="cd12164">
    <property type="entry name" value="GDH_like_2"/>
    <property type="match status" value="1"/>
</dbReference>
<keyword evidence="1" id="KW-0560">Oxidoreductase</keyword>
<keyword evidence="2" id="KW-0520">NAD</keyword>